<dbReference type="PROSITE" id="PS51061">
    <property type="entry name" value="R3H"/>
    <property type="match status" value="1"/>
</dbReference>
<dbReference type="InterPro" id="IPR001374">
    <property type="entry name" value="R3H_dom"/>
</dbReference>
<dbReference type="SUPFAM" id="SSF82708">
    <property type="entry name" value="R3H domain"/>
    <property type="match status" value="1"/>
</dbReference>
<dbReference type="Gene3D" id="3.30.1370.50">
    <property type="entry name" value="R3H-like domain"/>
    <property type="match status" value="1"/>
</dbReference>
<dbReference type="EMBL" id="CAAALY010062428">
    <property type="protein sequence ID" value="VEL23529.1"/>
    <property type="molecule type" value="Genomic_DNA"/>
</dbReference>
<organism evidence="2 3">
    <name type="scientific">Protopolystoma xenopodis</name>
    <dbReference type="NCBI Taxonomy" id="117903"/>
    <lineage>
        <taxon>Eukaryota</taxon>
        <taxon>Metazoa</taxon>
        <taxon>Spiralia</taxon>
        <taxon>Lophotrochozoa</taxon>
        <taxon>Platyhelminthes</taxon>
        <taxon>Monogenea</taxon>
        <taxon>Polyopisthocotylea</taxon>
        <taxon>Polystomatidea</taxon>
        <taxon>Polystomatidae</taxon>
        <taxon>Protopolystoma</taxon>
    </lineage>
</organism>
<feature type="domain" description="R3H" evidence="1">
    <location>
        <begin position="1"/>
        <end position="37"/>
    </location>
</feature>
<dbReference type="AlphaFoldDB" id="A0A3S5CNK0"/>
<reference evidence="2" key="1">
    <citation type="submission" date="2018-11" db="EMBL/GenBank/DDBJ databases">
        <authorList>
            <consortium name="Pathogen Informatics"/>
        </authorList>
    </citation>
    <scope>NUCLEOTIDE SEQUENCE</scope>
</reference>
<keyword evidence="3" id="KW-1185">Reference proteome</keyword>
<dbReference type="InterPro" id="IPR036867">
    <property type="entry name" value="R3H_dom_sf"/>
</dbReference>
<evidence type="ECO:0000313" key="2">
    <source>
        <dbReference type="EMBL" id="VEL23529.1"/>
    </source>
</evidence>
<proteinExistence type="predicted"/>
<dbReference type="OrthoDB" id="6278166at2759"/>
<sequence>MNQKKRKFIHQLAEHYGLETRAFDPEPQRHVQVTARHGLARLPGGTGGPRASLSGQLAREFTGHVTMPEPQPGMILSTNGLRNTQLHSRSAWCTGRSFAAVASSRPGPFRGHNTVAICSRIQDDSK</sequence>
<comment type="caution">
    <text evidence="2">The sequence shown here is derived from an EMBL/GenBank/DDBJ whole genome shotgun (WGS) entry which is preliminary data.</text>
</comment>
<name>A0A3S5CNK0_9PLAT</name>
<evidence type="ECO:0000313" key="3">
    <source>
        <dbReference type="Proteomes" id="UP000784294"/>
    </source>
</evidence>
<dbReference type="GO" id="GO:0003676">
    <property type="term" value="F:nucleic acid binding"/>
    <property type="evidence" value="ECO:0007669"/>
    <property type="project" value="UniProtKB-UniRule"/>
</dbReference>
<dbReference type="Proteomes" id="UP000784294">
    <property type="component" value="Unassembled WGS sequence"/>
</dbReference>
<dbReference type="Pfam" id="PF01424">
    <property type="entry name" value="R3H"/>
    <property type="match status" value="1"/>
</dbReference>
<gene>
    <name evidence="2" type="ORF">PXEA_LOCUS16969</name>
</gene>
<accession>A0A3S5CNK0</accession>
<protein>
    <recommendedName>
        <fullName evidence="1">R3H domain-containing protein</fullName>
    </recommendedName>
</protein>
<evidence type="ECO:0000259" key="1">
    <source>
        <dbReference type="PROSITE" id="PS51061"/>
    </source>
</evidence>